<feature type="transmembrane region" description="Helical" evidence="6">
    <location>
        <begin position="141"/>
        <end position="160"/>
    </location>
</feature>
<evidence type="ECO:0000256" key="3">
    <source>
        <dbReference type="ARBA" id="ARBA00022692"/>
    </source>
</evidence>
<dbReference type="OrthoDB" id="9808789at2"/>
<dbReference type="Gene3D" id="1.10.1760.20">
    <property type="match status" value="1"/>
</dbReference>
<feature type="transmembrane region" description="Helical" evidence="6">
    <location>
        <begin position="64"/>
        <end position="82"/>
    </location>
</feature>
<feature type="signal peptide" evidence="7">
    <location>
        <begin position="1"/>
        <end position="22"/>
    </location>
</feature>
<feature type="transmembrane region" description="Helical" evidence="6">
    <location>
        <begin position="238"/>
        <end position="257"/>
    </location>
</feature>
<comment type="subcellular location">
    <subcellularLocation>
        <location evidence="1">Cell membrane</location>
        <topology evidence="1">Multi-pass membrane protein</topology>
    </subcellularLocation>
</comment>
<evidence type="ECO:0000256" key="4">
    <source>
        <dbReference type="ARBA" id="ARBA00022989"/>
    </source>
</evidence>
<evidence type="ECO:0000256" key="2">
    <source>
        <dbReference type="ARBA" id="ARBA00022475"/>
    </source>
</evidence>
<keyword evidence="3 6" id="KW-0812">Transmembrane</keyword>
<dbReference type="Pfam" id="PF09678">
    <property type="entry name" value="Caa3_CtaG"/>
    <property type="match status" value="1"/>
</dbReference>
<evidence type="ECO:0000256" key="7">
    <source>
        <dbReference type="SAM" id="SignalP"/>
    </source>
</evidence>
<gene>
    <name evidence="8" type="ORF">SAMN04488052_101313</name>
</gene>
<dbReference type="InterPro" id="IPR019108">
    <property type="entry name" value="Caa3_assmbl_CtaG-rel"/>
</dbReference>
<evidence type="ECO:0000256" key="5">
    <source>
        <dbReference type="ARBA" id="ARBA00023136"/>
    </source>
</evidence>
<evidence type="ECO:0000256" key="6">
    <source>
        <dbReference type="SAM" id="Phobius"/>
    </source>
</evidence>
<evidence type="ECO:0000313" key="8">
    <source>
        <dbReference type="EMBL" id="SEO48458.1"/>
    </source>
</evidence>
<sequence length="271" mass="30223">MRVTRPWLVLAGGLLWSPVVPAHNPVTSTGHEQLAGLLGVVLLALFWGGYLAGSFRRRPRGRDAALFHVTAFLCALALFGPLDDWAKTSTAAHMVQHMLLMVVVAPLWVLSRPLQQLAAGAGWLFTAPWSTMLPVVQRPMVAAYLHAVAIWFWHTPYFYMVAVDNPWWHAVEHACFLVTAGLFWWAVLKSSALRAPWALLAVLFTLMHTGFLGAILTFADAPMYGEARGLDDQQLAGLIMWVVGGVPYLLASGWIAHRWYRQMQRRMDLQG</sequence>
<name>A0A1H8Q378_9GAMM</name>
<feature type="transmembrane region" description="Helical" evidence="6">
    <location>
        <begin position="94"/>
        <end position="110"/>
    </location>
</feature>
<organism evidence="8 9">
    <name type="scientific">Aquisalimonas asiatica</name>
    <dbReference type="NCBI Taxonomy" id="406100"/>
    <lineage>
        <taxon>Bacteria</taxon>
        <taxon>Pseudomonadati</taxon>
        <taxon>Pseudomonadota</taxon>
        <taxon>Gammaproteobacteria</taxon>
        <taxon>Chromatiales</taxon>
        <taxon>Ectothiorhodospiraceae</taxon>
        <taxon>Aquisalimonas</taxon>
    </lineage>
</organism>
<dbReference type="RefSeq" id="WP_091639339.1">
    <property type="nucleotide sequence ID" value="NZ_FOEG01000001.1"/>
</dbReference>
<dbReference type="AlphaFoldDB" id="A0A1H8Q378"/>
<keyword evidence="7" id="KW-0732">Signal</keyword>
<keyword evidence="4 6" id="KW-1133">Transmembrane helix</keyword>
<dbReference type="EMBL" id="FOEG01000001">
    <property type="protein sequence ID" value="SEO48458.1"/>
    <property type="molecule type" value="Genomic_DNA"/>
</dbReference>
<keyword evidence="5 6" id="KW-0472">Membrane</keyword>
<dbReference type="STRING" id="406100.SAMN04488052_101313"/>
<evidence type="ECO:0000313" key="9">
    <source>
        <dbReference type="Proteomes" id="UP000199657"/>
    </source>
</evidence>
<proteinExistence type="predicted"/>
<dbReference type="Proteomes" id="UP000199657">
    <property type="component" value="Unassembled WGS sequence"/>
</dbReference>
<feature type="transmembrane region" description="Helical" evidence="6">
    <location>
        <begin position="32"/>
        <end position="52"/>
    </location>
</feature>
<evidence type="ECO:0000256" key="1">
    <source>
        <dbReference type="ARBA" id="ARBA00004651"/>
    </source>
</evidence>
<accession>A0A1H8Q378</accession>
<dbReference type="GO" id="GO:0005886">
    <property type="term" value="C:plasma membrane"/>
    <property type="evidence" value="ECO:0007669"/>
    <property type="project" value="UniProtKB-SubCell"/>
</dbReference>
<feature type="chain" id="PRO_5011542616" evidence="7">
    <location>
        <begin position="23"/>
        <end position="271"/>
    </location>
</feature>
<protein>
    <submittedName>
        <fullName evidence="8">Cytochrome c oxidase assembly factor CtaG</fullName>
    </submittedName>
</protein>
<reference evidence="8 9" key="1">
    <citation type="submission" date="2016-10" db="EMBL/GenBank/DDBJ databases">
        <authorList>
            <person name="de Groot N.N."/>
        </authorList>
    </citation>
    <scope>NUCLEOTIDE SEQUENCE [LARGE SCALE GENOMIC DNA]</scope>
    <source>
        <strain evidence="8 9">CGMCC 1.6291</strain>
    </source>
</reference>
<feature type="transmembrane region" description="Helical" evidence="6">
    <location>
        <begin position="166"/>
        <end position="185"/>
    </location>
</feature>
<keyword evidence="2" id="KW-1003">Cell membrane</keyword>
<feature type="transmembrane region" description="Helical" evidence="6">
    <location>
        <begin position="197"/>
        <end position="218"/>
    </location>
</feature>
<keyword evidence="9" id="KW-1185">Reference proteome</keyword>